<proteinExistence type="predicted"/>
<accession>A0A915CQY6</accession>
<dbReference type="AlphaFoldDB" id="A0A915CQY6"/>
<feature type="domain" description="DUF4461" evidence="2">
    <location>
        <begin position="173"/>
        <end position="479"/>
    </location>
</feature>
<dbReference type="InterPro" id="IPR028031">
    <property type="entry name" value="DUF4460"/>
</dbReference>
<dbReference type="PANTHER" id="PTHR31596:SF1">
    <property type="entry name" value="T-CELL ACTIVATION INHIBITOR, MITOCHONDRIAL"/>
    <property type="match status" value="1"/>
</dbReference>
<keyword evidence="3" id="KW-1185">Reference proteome</keyword>
<evidence type="ECO:0000313" key="4">
    <source>
        <dbReference type="WBParaSite" id="jg11267"/>
    </source>
</evidence>
<dbReference type="InterPro" id="IPR027986">
    <property type="entry name" value="TCAIM"/>
</dbReference>
<feature type="domain" description="DUF4460" evidence="1">
    <location>
        <begin position="23"/>
        <end position="118"/>
    </location>
</feature>
<reference evidence="4" key="1">
    <citation type="submission" date="2022-11" db="UniProtKB">
        <authorList>
            <consortium name="WormBaseParasite"/>
        </authorList>
    </citation>
    <scope>IDENTIFICATION</scope>
</reference>
<dbReference type="InterPro" id="IPR027989">
    <property type="entry name" value="DUF4461"/>
</dbReference>
<dbReference type="Proteomes" id="UP000887574">
    <property type="component" value="Unplaced"/>
</dbReference>
<dbReference type="WBParaSite" id="jg11267">
    <property type="protein sequence ID" value="jg11267"/>
    <property type="gene ID" value="jg11267"/>
</dbReference>
<organism evidence="3 4">
    <name type="scientific">Ditylenchus dipsaci</name>
    <dbReference type="NCBI Taxonomy" id="166011"/>
    <lineage>
        <taxon>Eukaryota</taxon>
        <taxon>Metazoa</taxon>
        <taxon>Ecdysozoa</taxon>
        <taxon>Nematoda</taxon>
        <taxon>Chromadorea</taxon>
        <taxon>Rhabditida</taxon>
        <taxon>Tylenchina</taxon>
        <taxon>Tylenchomorpha</taxon>
        <taxon>Sphaerularioidea</taxon>
        <taxon>Anguinidae</taxon>
        <taxon>Anguininae</taxon>
        <taxon>Ditylenchus</taxon>
    </lineage>
</organism>
<protein>
    <submittedName>
        <fullName evidence="4">T-cell activation inhibitor, mitochondrial</fullName>
    </submittedName>
</protein>
<dbReference type="Pfam" id="PF14688">
    <property type="entry name" value="DUF4461"/>
    <property type="match status" value="1"/>
</dbReference>
<evidence type="ECO:0000259" key="1">
    <source>
        <dbReference type="Pfam" id="PF14687"/>
    </source>
</evidence>
<dbReference type="GO" id="GO:0005739">
    <property type="term" value="C:mitochondrion"/>
    <property type="evidence" value="ECO:0007669"/>
    <property type="project" value="TreeGrafter"/>
</dbReference>
<sequence length="483" mass="54421">MLLKKLHHSPLRNLLTAFVLCRRKLSAQQAAVALRPFYFVVHPDRFGRDPITRDGNEKALQVFNGYLNDLFPHPSSSLKPVQVKFAIKKNGTLENVCINLSGGDPNSIIRSVLEKCHLSTEHVPKIKTSLYAPGFNYSSAPQSSSASPPENSDLWRDLHARDRHKKASTSNTLFASLIKKREDALARTECYDRTTELLNDEMEHIILKTGVNKIVWTINWEQRYMRRCLVNIQNMLSHADQETKHTLTHALCNKVLILGRGSFVCCDGSLQFGADDATGAWQKVCLESNIRRFEVTNLGRLVQRVETLLGNATLLVNPYGNLLTTTHQMHAIIVRMHSMPALETSKIKHLACNSIIEIVTGYHELAVLRDGRLQIPCTVNGDALIEFLELNAKHSWTINQQMHRKETIVQDLCCKVCKVLRLRCITWDSQLDLDQIVDCLNGLNRVDDCLKNAIDGLGVHLSTNPTTFVMSDGKVSIPIHLLL</sequence>
<dbReference type="Pfam" id="PF14687">
    <property type="entry name" value="DUF4460"/>
    <property type="match status" value="1"/>
</dbReference>
<evidence type="ECO:0000259" key="2">
    <source>
        <dbReference type="Pfam" id="PF14688"/>
    </source>
</evidence>
<evidence type="ECO:0000313" key="3">
    <source>
        <dbReference type="Proteomes" id="UP000887574"/>
    </source>
</evidence>
<name>A0A915CQY6_9BILA</name>
<dbReference type="PANTHER" id="PTHR31596">
    <property type="entry name" value="T-CELL ACTIVATION INHIBITOR, MITOCHONDRIAL"/>
    <property type="match status" value="1"/>
</dbReference>